<dbReference type="CDD" id="cd06974">
    <property type="entry name" value="TerD_like"/>
    <property type="match status" value="1"/>
</dbReference>
<reference evidence="2 3" key="1">
    <citation type="submission" date="2020-06" db="EMBL/GenBank/DDBJ databases">
        <authorList>
            <person name="Li R."/>
            <person name="Bekaert M."/>
        </authorList>
    </citation>
    <scope>NUCLEOTIDE SEQUENCE [LARGE SCALE GENOMIC DNA]</scope>
    <source>
        <strain evidence="3">wild</strain>
    </source>
</reference>
<dbReference type="SUPFAM" id="SSF54236">
    <property type="entry name" value="Ubiquitin-like"/>
    <property type="match status" value="1"/>
</dbReference>
<dbReference type="Gene3D" id="2.60.60.30">
    <property type="entry name" value="sav2460 like domains"/>
    <property type="match status" value="1"/>
</dbReference>
<dbReference type="OrthoDB" id="408003at2759"/>
<accession>A0A6J8CRQ4</accession>
<feature type="domain" description="Ubiquitin-like" evidence="1">
    <location>
        <begin position="92"/>
        <end position="166"/>
    </location>
</feature>
<dbReference type="AlphaFoldDB" id="A0A6J8CRQ4"/>
<dbReference type="InterPro" id="IPR029071">
    <property type="entry name" value="Ubiquitin-like_domsf"/>
</dbReference>
<name>A0A6J8CRQ4_MYTCO</name>
<keyword evidence="3" id="KW-1185">Reference proteome</keyword>
<dbReference type="PROSITE" id="PS50053">
    <property type="entry name" value="UBIQUITIN_2"/>
    <property type="match status" value="1"/>
</dbReference>
<dbReference type="InterPro" id="IPR003325">
    <property type="entry name" value="TerD"/>
</dbReference>
<gene>
    <name evidence="2" type="ORF">MCOR_31979</name>
</gene>
<dbReference type="Gene3D" id="3.10.20.90">
    <property type="entry name" value="Phosphatidylinositol 3-kinase Catalytic Subunit, Chain A, domain 1"/>
    <property type="match status" value="1"/>
</dbReference>
<dbReference type="PANTHER" id="PTHR32097:SF17">
    <property type="entry name" value="CAMP-BINDING PROTEIN 1-RELATED"/>
    <property type="match status" value="1"/>
</dbReference>
<dbReference type="CDD" id="cd17039">
    <property type="entry name" value="Ubl_ubiquitin_like"/>
    <property type="match status" value="1"/>
</dbReference>
<dbReference type="InterPro" id="IPR051324">
    <property type="entry name" value="Stress/Tellurium_Resist"/>
</dbReference>
<dbReference type="SMART" id="SM00213">
    <property type="entry name" value="UBQ"/>
    <property type="match status" value="1"/>
</dbReference>
<sequence length="343" mass="38481">MACLTCKVEKLSNEYPPENVSKECDHPSLICLRCVVTYVDKNGKCPHPNCGLMISKQSQTMNLFKAYLLKQFKEYESAYTPSIDFGEGSQFVNITGLTGESASIPFTPQMTVDQLKTQIQQKLKHDKGKQKLLYNGKEMTVMRSNGGYATLSDYEVNPNTTICLVICLFSIPENFDDVIFDLYWRYPSHGRDYLDASCLLFRGNSFQQVVDFRGSASITAVRHSGDVMNDAQRIGHHTINVSLKKIPSNVTHLFFTLSAWSSPNISHYPNPSLKFYDATKPGNDLCKTTFHHAKNSRAVVMCSVSRDSQGHWKIFESGQLSAGNAQDYQPLISTIQKLIKSGI</sequence>
<dbReference type="Proteomes" id="UP000507470">
    <property type="component" value="Unassembled WGS sequence"/>
</dbReference>
<proteinExistence type="predicted"/>
<evidence type="ECO:0000313" key="2">
    <source>
        <dbReference type="EMBL" id="CAC5397552.1"/>
    </source>
</evidence>
<evidence type="ECO:0000259" key="1">
    <source>
        <dbReference type="PROSITE" id="PS50053"/>
    </source>
</evidence>
<dbReference type="PANTHER" id="PTHR32097">
    <property type="entry name" value="CAMP-BINDING PROTEIN 1-RELATED"/>
    <property type="match status" value="1"/>
</dbReference>
<dbReference type="InterPro" id="IPR000626">
    <property type="entry name" value="Ubiquitin-like_dom"/>
</dbReference>
<protein>
    <recommendedName>
        <fullName evidence="1">Ubiquitin-like domain-containing protein</fullName>
    </recommendedName>
</protein>
<dbReference type="EMBL" id="CACVKT020005688">
    <property type="protein sequence ID" value="CAC5397552.1"/>
    <property type="molecule type" value="Genomic_DNA"/>
</dbReference>
<evidence type="ECO:0000313" key="3">
    <source>
        <dbReference type="Proteomes" id="UP000507470"/>
    </source>
</evidence>
<organism evidence="2 3">
    <name type="scientific">Mytilus coruscus</name>
    <name type="common">Sea mussel</name>
    <dbReference type="NCBI Taxonomy" id="42192"/>
    <lineage>
        <taxon>Eukaryota</taxon>
        <taxon>Metazoa</taxon>
        <taxon>Spiralia</taxon>
        <taxon>Lophotrochozoa</taxon>
        <taxon>Mollusca</taxon>
        <taxon>Bivalvia</taxon>
        <taxon>Autobranchia</taxon>
        <taxon>Pteriomorphia</taxon>
        <taxon>Mytilida</taxon>
        <taxon>Mytiloidea</taxon>
        <taxon>Mytilidae</taxon>
        <taxon>Mytilinae</taxon>
        <taxon>Mytilus</taxon>
    </lineage>
</organism>
<dbReference type="Pfam" id="PF02342">
    <property type="entry name" value="TerD"/>
    <property type="match status" value="1"/>
</dbReference>
<dbReference type="Pfam" id="PF00240">
    <property type="entry name" value="ubiquitin"/>
    <property type="match status" value="1"/>
</dbReference>